<dbReference type="PANTHER" id="PTHR43888">
    <property type="entry name" value="DNAJ-LIKE-2, ISOFORM A-RELATED"/>
    <property type="match status" value="1"/>
</dbReference>
<dbReference type="CDD" id="cd10747">
    <property type="entry name" value="DnaJ_C"/>
    <property type="match status" value="1"/>
</dbReference>
<evidence type="ECO:0000259" key="2">
    <source>
        <dbReference type="PROSITE" id="PS50076"/>
    </source>
</evidence>
<feature type="compositionally biased region" description="Gly residues" evidence="1">
    <location>
        <begin position="45"/>
        <end position="56"/>
    </location>
</feature>
<dbReference type="InterPro" id="IPR002939">
    <property type="entry name" value="DnaJ_C"/>
</dbReference>
<dbReference type="SUPFAM" id="SSF46565">
    <property type="entry name" value="Chaperone J-domain"/>
    <property type="match status" value="1"/>
</dbReference>
<protein>
    <recommendedName>
        <fullName evidence="2">J domain-containing protein</fullName>
    </recommendedName>
</protein>
<evidence type="ECO:0000313" key="4">
    <source>
        <dbReference type="Proteomes" id="UP001189429"/>
    </source>
</evidence>
<dbReference type="Pfam" id="PF00226">
    <property type="entry name" value="DnaJ"/>
    <property type="match status" value="1"/>
</dbReference>
<proteinExistence type="predicted"/>
<gene>
    <name evidence="3" type="ORF">PCOR1329_LOCUS2361</name>
</gene>
<dbReference type="Gene3D" id="2.60.260.20">
    <property type="entry name" value="Urease metallochaperone UreE, N-terminal domain"/>
    <property type="match status" value="2"/>
</dbReference>
<dbReference type="InterPro" id="IPR001623">
    <property type="entry name" value="DnaJ_domain"/>
</dbReference>
<organism evidence="3 4">
    <name type="scientific">Prorocentrum cordatum</name>
    <dbReference type="NCBI Taxonomy" id="2364126"/>
    <lineage>
        <taxon>Eukaryota</taxon>
        <taxon>Sar</taxon>
        <taxon>Alveolata</taxon>
        <taxon>Dinophyceae</taxon>
        <taxon>Prorocentrales</taxon>
        <taxon>Prorocentraceae</taxon>
        <taxon>Prorocentrum</taxon>
    </lineage>
</organism>
<dbReference type="InterPro" id="IPR036869">
    <property type="entry name" value="J_dom_sf"/>
</dbReference>
<sequence length="492" mass="54655">AAASEREMAPPPLRGAALALALAAGWPPPAGAFIEELFGQMGGGGQQFHFEMGGGGQRRKRKQPKWPKGTPTKISKKMAWLKGTESGTGTTGETCSSRRTTATSRRPRRTARAASASGLRRTDGKVYILWGEAGLHEMDLVGKAPEEQDPQKMAGLKMRGLRKSDQSACSAVFRRVFDHEAAELDKDLYGILGLQDDADEGDIKKVYRKLSIKYHPDKNPDEESKKKFAEVRDAYEILNDPDKKILYDTGGMEAVKKFEKNEVERGDDFGTSVTVRLEDLYSSGVHKASIRRRVVCRGCRTKPDSPKCKGCQRCPNEVRMVNRQVGPGMFMQQQEEVQSKEKCKDRESTPLDVQIEKGMRNGETVKFERMAEQRPGIIPGGVVFTLKTAKHSKFERRGDDLHVAIKVSLREALLGFQQTIRHLDGHTVEVGTESVTRPFQMIRGEGMPQRDDPATFGDLYVKVEVLLPPALTDDQRQAVEGMFGPAPSRPEL</sequence>
<dbReference type="InterPro" id="IPR008971">
    <property type="entry name" value="HSP40/DnaJ_pept-bd"/>
</dbReference>
<dbReference type="Pfam" id="PF01556">
    <property type="entry name" value="DnaJ_C"/>
    <property type="match status" value="1"/>
</dbReference>
<dbReference type="InterPro" id="IPR044713">
    <property type="entry name" value="DNJA1/2-like"/>
</dbReference>
<dbReference type="PROSITE" id="PS00636">
    <property type="entry name" value="DNAJ_1"/>
    <property type="match status" value="1"/>
</dbReference>
<dbReference type="EMBL" id="CAUYUJ010000592">
    <property type="protein sequence ID" value="CAK0791482.1"/>
    <property type="molecule type" value="Genomic_DNA"/>
</dbReference>
<evidence type="ECO:0000313" key="3">
    <source>
        <dbReference type="EMBL" id="CAK0791482.1"/>
    </source>
</evidence>
<feature type="domain" description="J" evidence="2">
    <location>
        <begin position="187"/>
        <end position="251"/>
    </location>
</feature>
<name>A0ABN9PF13_9DINO</name>
<feature type="compositionally biased region" description="Low complexity" evidence="1">
    <location>
        <begin position="83"/>
        <end position="104"/>
    </location>
</feature>
<feature type="non-terminal residue" evidence="3">
    <location>
        <position position="1"/>
    </location>
</feature>
<feature type="region of interest" description="Disordered" evidence="1">
    <location>
        <begin position="45"/>
        <end position="117"/>
    </location>
</feature>
<keyword evidence="4" id="KW-1185">Reference proteome</keyword>
<evidence type="ECO:0000256" key="1">
    <source>
        <dbReference type="SAM" id="MobiDB-lite"/>
    </source>
</evidence>
<comment type="caution">
    <text evidence="3">The sequence shown here is derived from an EMBL/GenBank/DDBJ whole genome shotgun (WGS) entry which is preliminary data.</text>
</comment>
<dbReference type="InterPro" id="IPR018253">
    <property type="entry name" value="DnaJ_domain_CS"/>
</dbReference>
<dbReference type="SUPFAM" id="SSF49493">
    <property type="entry name" value="HSP40/DnaJ peptide-binding domain"/>
    <property type="match status" value="2"/>
</dbReference>
<accession>A0ABN9PF13</accession>
<dbReference type="CDD" id="cd06257">
    <property type="entry name" value="DnaJ"/>
    <property type="match status" value="1"/>
</dbReference>
<dbReference type="SMART" id="SM00271">
    <property type="entry name" value="DnaJ"/>
    <property type="match status" value="1"/>
</dbReference>
<dbReference type="PROSITE" id="PS50076">
    <property type="entry name" value="DNAJ_2"/>
    <property type="match status" value="1"/>
</dbReference>
<dbReference type="Gene3D" id="1.10.287.110">
    <property type="entry name" value="DnaJ domain"/>
    <property type="match status" value="1"/>
</dbReference>
<dbReference type="PRINTS" id="PR00625">
    <property type="entry name" value="JDOMAIN"/>
</dbReference>
<dbReference type="Proteomes" id="UP001189429">
    <property type="component" value="Unassembled WGS sequence"/>
</dbReference>
<reference evidence="3" key="1">
    <citation type="submission" date="2023-10" db="EMBL/GenBank/DDBJ databases">
        <authorList>
            <person name="Chen Y."/>
            <person name="Shah S."/>
            <person name="Dougan E. K."/>
            <person name="Thang M."/>
            <person name="Chan C."/>
        </authorList>
    </citation>
    <scope>NUCLEOTIDE SEQUENCE [LARGE SCALE GENOMIC DNA]</scope>
</reference>